<evidence type="ECO:0000256" key="2">
    <source>
        <dbReference type="ARBA" id="ARBA00022527"/>
    </source>
</evidence>
<evidence type="ECO:0000256" key="9">
    <source>
        <dbReference type="SAM" id="MobiDB-lite"/>
    </source>
</evidence>
<reference evidence="12" key="1">
    <citation type="submission" date="2013-05" db="EMBL/GenBank/DDBJ databases">
        <title>The Genome sequence of Mucor circinelloides f. circinelloides 1006PhL.</title>
        <authorList>
            <consortium name="The Broad Institute Genomics Platform"/>
            <person name="Cuomo C."/>
            <person name="Earl A."/>
            <person name="Findley K."/>
            <person name="Lee S.C."/>
            <person name="Walker B."/>
            <person name="Young S."/>
            <person name="Zeng Q."/>
            <person name="Gargeya S."/>
            <person name="Fitzgerald M."/>
            <person name="Haas B."/>
            <person name="Abouelleil A."/>
            <person name="Allen A.W."/>
            <person name="Alvarado L."/>
            <person name="Arachchi H.M."/>
            <person name="Berlin A.M."/>
            <person name="Chapman S.B."/>
            <person name="Gainer-Dewar J."/>
            <person name="Goldberg J."/>
            <person name="Griggs A."/>
            <person name="Gujja S."/>
            <person name="Hansen M."/>
            <person name="Howarth C."/>
            <person name="Imamovic A."/>
            <person name="Ireland A."/>
            <person name="Larimer J."/>
            <person name="McCowan C."/>
            <person name="Murphy C."/>
            <person name="Pearson M."/>
            <person name="Poon T.W."/>
            <person name="Priest M."/>
            <person name="Roberts A."/>
            <person name="Saif S."/>
            <person name="Shea T."/>
            <person name="Sisk P."/>
            <person name="Sykes S."/>
            <person name="Wortman J."/>
            <person name="Nusbaum C."/>
            <person name="Birren B."/>
        </authorList>
    </citation>
    <scope>NUCLEOTIDE SEQUENCE [LARGE SCALE GENOMIC DNA]</scope>
    <source>
        <strain evidence="12">1006PhL</strain>
    </source>
</reference>
<evidence type="ECO:0000256" key="4">
    <source>
        <dbReference type="ARBA" id="ARBA00022741"/>
    </source>
</evidence>
<dbReference type="PROSITE" id="PS50011">
    <property type="entry name" value="PROTEIN_KINASE_DOM"/>
    <property type="match status" value="1"/>
</dbReference>
<keyword evidence="5 11" id="KW-0418">Kinase</keyword>
<keyword evidence="12" id="KW-1185">Reference proteome</keyword>
<dbReference type="Gene3D" id="1.10.510.10">
    <property type="entry name" value="Transferase(Phosphotransferase) domain 1"/>
    <property type="match status" value="2"/>
</dbReference>
<dbReference type="Pfam" id="PF00069">
    <property type="entry name" value="Pkinase"/>
    <property type="match status" value="1"/>
</dbReference>
<accession>S2JC55</accession>
<feature type="compositionally biased region" description="Acidic residues" evidence="9">
    <location>
        <begin position="708"/>
        <end position="723"/>
    </location>
</feature>
<dbReference type="CDD" id="cd07830">
    <property type="entry name" value="STKc_MAK_like"/>
    <property type="match status" value="1"/>
</dbReference>
<feature type="region of interest" description="Disordered" evidence="9">
    <location>
        <begin position="703"/>
        <end position="745"/>
    </location>
</feature>
<dbReference type="VEuPathDB" id="FungiDB:HMPREF1544_05370"/>
<keyword evidence="2" id="KW-0723">Serine/threonine-protein kinase</keyword>
<evidence type="ECO:0000313" key="11">
    <source>
        <dbReference type="EMBL" id="EPB87841.1"/>
    </source>
</evidence>
<keyword evidence="3" id="KW-0808">Transferase</keyword>
<dbReference type="InterPro" id="IPR008271">
    <property type="entry name" value="Ser/Thr_kinase_AS"/>
</dbReference>
<dbReference type="OMA" id="HINIVQM"/>
<evidence type="ECO:0000313" key="12">
    <source>
        <dbReference type="Proteomes" id="UP000014254"/>
    </source>
</evidence>
<comment type="subcellular location">
    <subcellularLocation>
        <location evidence="1">Nucleus</location>
    </subcellularLocation>
</comment>
<feature type="region of interest" description="Disordered" evidence="9">
    <location>
        <begin position="493"/>
        <end position="582"/>
    </location>
</feature>
<dbReference type="InterPro" id="IPR011009">
    <property type="entry name" value="Kinase-like_dom_sf"/>
</dbReference>
<dbReference type="SMART" id="SM00220">
    <property type="entry name" value="S_TKc"/>
    <property type="match status" value="1"/>
</dbReference>
<evidence type="ECO:0000256" key="1">
    <source>
        <dbReference type="ARBA" id="ARBA00004123"/>
    </source>
</evidence>
<proteinExistence type="predicted"/>
<dbReference type="GO" id="GO:0004674">
    <property type="term" value="F:protein serine/threonine kinase activity"/>
    <property type="evidence" value="ECO:0007669"/>
    <property type="project" value="UniProtKB-KW"/>
</dbReference>
<feature type="compositionally biased region" description="Basic residues" evidence="9">
    <location>
        <begin position="530"/>
        <end position="545"/>
    </location>
</feature>
<name>S2JC55_MUCC1</name>
<dbReference type="InterPro" id="IPR017441">
    <property type="entry name" value="Protein_kinase_ATP_BS"/>
</dbReference>
<feature type="binding site" evidence="8">
    <location>
        <position position="40"/>
    </location>
    <ligand>
        <name>ATP</name>
        <dbReference type="ChEBI" id="CHEBI:30616"/>
    </ligand>
</feature>
<feature type="compositionally biased region" description="Low complexity" evidence="9">
    <location>
        <begin position="504"/>
        <end position="517"/>
    </location>
</feature>
<dbReference type="SUPFAM" id="SSF56112">
    <property type="entry name" value="Protein kinase-like (PK-like)"/>
    <property type="match status" value="1"/>
</dbReference>
<feature type="compositionally biased region" description="Basic and acidic residues" evidence="9">
    <location>
        <begin position="724"/>
        <end position="734"/>
    </location>
</feature>
<dbReference type="FunFam" id="1.10.510.10:FF:000624">
    <property type="entry name" value="Mitogen-activated protein kinase"/>
    <property type="match status" value="1"/>
</dbReference>
<dbReference type="AlphaFoldDB" id="S2JC55"/>
<keyword evidence="4 8" id="KW-0547">Nucleotide-binding</keyword>
<keyword evidence="6 8" id="KW-0067">ATP-binding</keyword>
<protein>
    <submittedName>
        <fullName evidence="11">CMGC/RCK/MAK protein kinase</fullName>
    </submittedName>
</protein>
<dbReference type="PANTHER" id="PTHR24055">
    <property type="entry name" value="MITOGEN-ACTIVATED PROTEIN KINASE"/>
    <property type="match status" value="1"/>
</dbReference>
<keyword evidence="7" id="KW-0539">Nucleus</keyword>
<dbReference type="InterPro" id="IPR000719">
    <property type="entry name" value="Prot_kinase_dom"/>
</dbReference>
<dbReference type="EMBL" id="KE123961">
    <property type="protein sequence ID" value="EPB87841.1"/>
    <property type="molecule type" value="Genomic_DNA"/>
</dbReference>
<dbReference type="eggNOG" id="KOG0661">
    <property type="taxonomic scope" value="Eukaryota"/>
</dbReference>
<evidence type="ECO:0000259" key="10">
    <source>
        <dbReference type="PROSITE" id="PS50011"/>
    </source>
</evidence>
<evidence type="ECO:0000256" key="5">
    <source>
        <dbReference type="ARBA" id="ARBA00022777"/>
    </source>
</evidence>
<dbReference type="GO" id="GO:0005634">
    <property type="term" value="C:nucleus"/>
    <property type="evidence" value="ECO:0007669"/>
    <property type="project" value="UniProtKB-SubCell"/>
</dbReference>
<dbReference type="InterPro" id="IPR050117">
    <property type="entry name" value="MAPK"/>
</dbReference>
<evidence type="ECO:0000256" key="6">
    <source>
        <dbReference type="ARBA" id="ARBA00022840"/>
    </source>
</evidence>
<dbReference type="Gene3D" id="3.30.200.20">
    <property type="entry name" value="Phosphorylase Kinase, domain 1"/>
    <property type="match status" value="1"/>
</dbReference>
<dbReference type="FunCoup" id="S2JC55">
    <property type="interactions" value="336"/>
</dbReference>
<dbReference type="InParanoid" id="S2JC55"/>
<feature type="compositionally biased region" description="Low complexity" evidence="9">
    <location>
        <begin position="560"/>
        <end position="575"/>
    </location>
</feature>
<dbReference type="PROSITE" id="PS00107">
    <property type="entry name" value="PROTEIN_KINASE_ATP"/>
    <property type="match status" value="1"/>
</dbReference>
<gene>
    <name evidence="11" type="ORF">HMPREF1544_05370</name>
</gene>
<dbReference type="OrthoDB" id="2158884at2759"/>
<evidence type="ECO:0000256" key="3">
    <source>
        <dbReference type="ARBA" id="ARBA00022679"/>
    </source>
</evidence>
<evidence type="ECO:0000256" key="8">
    <source>
        <dbReference type="PROSITE-ProRule" id="PRU10141"/>
    </source>
</evidence>
<dbReference type="PROSITE" id="PS00108">
    <property type="entry name" value="PROTEIN_KINASE_ST"/>
    <property type="match status" value="1"/>
</dbReference>
<evidence type="ECO:0000256" key="7">
    <source>
        <dbReference type="ARBA" id="ARBA00023242"/>
    </source>
</evidence>
<dbReference type="GO" id="GO:0005524">
    <property type="term" value="F:ATP binding"/>
    <property type="evidence" value="ECO:0007669"/>
    <property type="project" value="UniProtKB-UniRule"/>
</dbReference>
<dbReference type="Proteomes" id="UP000014254">
    <property type="component" value="Unassembled WGS sequence"/>
</dbReference>
<feature type="domain" description="Protein kinase" evidence="10">
    <location>
        <begin position="11"/>
        <end position="350"/>
    </location>
</feature>
<organism evidence="11 12">
    <name type="scientific">Mucor circinelloides f. circinelloides (strain 1006PhL)</name>
    <name type="common">Mucormycosis agent</name>
    <name type="synonym">Calyptromyces circinelloides</name>
    <dbReference type="NCBI Taxonomy" id="1220926"/>
    <lineage>
        <taxon>Eukaryota</taxon>
        <taxon>Fungi</taxon>
        <taxon>Fungi incertae sedis</taxon>
        <taxon>Mucoromycota</taxon>
        <taxon>Mucoromycotina</taxon>
        <taxon>Mucoromycetes</taxon>
        <taxon>Mucorales</taxon>
        <taxon>Mucorineae</taxon>
        <taxon>Mucoraceae</taxon>
        <taxon>Mucor</taxon>
    </lineage>
</organism>
<sequence>MTHLGSPHDAYDFIEQIGDGSFGTVHKAQNKISHKIVAVKVMKKKYNTIEDCQGQFEPKLLDLIPPHINIVQLYDSFLSPTTCDLSFIMEYMDGGNLYQLMRERRHHGLPFNHCELRNILHQILSAVSHIHSHQVFHRDMKPENLLIDYSVGRPIIKLADFGLARELKSKPPYTEYVSTRWYRAPEVLLRSTEYSAPVDLWAIGAIFAELITLEPLFPGESEIDQIYRICEILGSPGNKIVGQKSKVVRQEKRLSPGFARKKAKDLNTDLRAANTSTMSTISILDGGGEWKEGVKLAYKIGFKFPQLSPKPLESVIPNATESMLDLIRHFLFFNPCQRWSADAALRHVFFSETDEPAHTIVPSAATINEPVTPPDHTAVKKSSPAILKDITPLDLLPIPQSPYQICPDWNTDHPVSRHGRLCSAIKDDNRLSSSRATHVDRFLHDTEPVVDNNAWLTQSRPIYSSHQKVHPVTDRPNSSHVWNKYNYAAHQQLRPSTPVVEHVSSSSAKPSASTSSKRYSNGPEEDTHSRRLSHHHLHHHHHHPHHNDYHHQQHHHRPPTTASTATATSITHGSANNNGFSIDRIPHYGTQLIKWAPPHFPHQIDHNHETIEAKRPESRRCRTPAPFSSSIMKHKYTSTTINTNTTPSSFYTNNASPIKPWTPATTTTTVNTDKIMADGYMSRISDKPQSTHRNSTSHRFNLWVPKDYDDDDDDDDDDDEVENDDKKEDHHNENNNRFVFLPVHQ</sequence>
<dbReference type="STRING" id="1220926.S2JC55"/>